<evidence type="ECO:0000256" key="13">
    <source>
        <dbReference type="HAMAP-Rule" id="MF_00409"/>
    </source>
</evidence>
<dbReference type="AlphaFoldDB" id="A0A1Q2MF38"/>
<dbReference type="OrthoDB" id="9789797at2"/>
<keyword evidence="10 13" id="KW-0067">ATP-binding</keyword>
<keyword evidence="11 13" id="KW-0443">Lipid metabolism</keyword>
<dbReference type="SUPFAM" id="SSF52540">
    <property type="entry name" value="P-loop containing nucleoside triphosphate hydrolases"/>
    <property type="match status" value="1"/>
</dbReference>
<comment type="function">
    <text evidence="1 13">Transfers the gamma-phosphate of ATP to the 4'-position of a tetraacyldisaccharide 1-phosphate intermediate (termed DS-1-P) to form tetraacyldisaccharide 1,4'-bis-phosphate (lipid IVA).</text>
</comment>
<evidence type="ECO:0000256" key="10">
    <source>
        <dbReference type="ARBA" id="ARBA00022840"/>
    </source>
</evidence>
<evidence type="ECO:0000256" key="4">
    <source>
        <dbReference type="ARBA" id="ARBA00016436"/>
    </source>
</evidence>
<sequence length="351" mass="38593">MKQQQFHDIVTGRDKSVKAAVLRFLMLISSRFYLLCVNIRNLLYDWKVLRVENAGKPVISIGNITAGGTGKSPTVISVCKYLTDKGLKTAVLTRGYKGTAQTADEPEMIAQRCRGTMVIVNKDRVAGAKKAIEKGADVLIADDAFQHRRLGRDLDILCIDATEPFGYEMPLPAGLLREPLAQLRRAHAAVITRGDQVPAYNLTRITSVLQEYNPDICVAESHHRPVEVVYADGSNHDANALKAAGVVIFCGIGNPESFKKTVEACGADIKAFEFFDDHHAYSAADLRRIAEKQSETGADIILTTEKDWVKIARIAENPLPDKTSGYLKIEIEITEGKELLLGKIDEITGSK</sequence>
<keyword evidence="9 13" id="KW-0418">Kinase</keyword>
<dbReference type="EC" id="2.7.1.130" evidence="3 13"/>
<keyword evidence="15" id="KW-1185">Reference proteome</keyword>
<proteinExistence type="inferred from homology"/>
<gene>
    <name evidence="13 14" type="primary">lpxK</name>
    <name evidence="14" type="ORF">SMSP2_01684</name>
</gene>
<dbReference type="PANTHER" id="PTHR42724:SF1">
    <property type="entry name" value="TETRAACYLDISACCHARIDE 4'-KINASE, MITOCHONDRIAL-RELATED"/>
    <property type="match status" value="1"/>
</dbReference>
<dbReference type="GO" id="GO:0005524">
    <property type="term" value="F:ATP binding"/>
    <property type="evidence" value="ECO:0007669"/>
    <property type="project" value="UniProtKB-UniRule"/>
</dbReference>
<dbReference type="GO" id="GO:0009244">
    <property type="term" value="P:lipopolysaccharide core region biosynthetic process"/>
    <property type="evidence" value="ECO:0007669"/>
    <property type="project" value="TreeGrafter"/>
</dbReference>
<evidence type="ECO:0000256" key="2">
    <source>
        <dbReference type="ARBA" id="ARBA00004870"/>
    </source>
</evidence>
<dbReference type="KEGG" id="pbas:SMSP2_01684"/>
<evidence type="ECO:0000256" key="11">
    <source>
        <dbReference type="ARBA" id="ARBA00023098"/>
    </source>
</evidence>
<dbReference type="HAMAP" id="MF_00409">
    <property type="entry name" value="LpxK"/>
    <property type="match status" value="1"/>
</dbReference>
<protein>
    <recommendedName>
        <fullName evidence="4 13">Tetraacyldisaccharide 4'-kinase</fullName>
        <ecNumber evidence="3 13">2.7.1.130</ecNumber>
    </recommendedName>
    <alternativeName>
        <fullName evidence="12 13">Lipid A 4'-kinase</fullName>
    </alternativeName>
</protein>
<dbReference type="STRING" id="1851148.SMSP2_01684"/>
<dbReference type="RefSeq" id="WP_146683500.1">
    <property type="nucleotide sequence ID" value="NZ_CP019646.1"/>
</dbReference>
<evidence type="ECO:0000313" key="15">
    <source>
        <dbReference type="Proteomes" id="UP000188181"/>
    </source>
</evidence>
<dbReference type="NCBIfam" id="TIGR00682">
    <property type="entry name" value="lpxK"/>
    <property type="match status" value="1"/>
</dbReference>
<keyword evidence="7 13" id="KW-0808">Transferase</keyword>
<evidence type="ECO:0000256" key="9">
    <source>
        <dbReference type="ARBA" id="ARBA00022777"/>
    </source>
</evidence>
<dbReference type="PANTHER" id="PTHR42724">
    <property type="entry name" value="TETRAACYLDISACCHARIDE 4'-KINASE"/>
    <property type="match status" value="1"/>
</dbReference>
<evidence type="ECO:0000256" key="1">
    <source>
        <dbReference type="ARBA" id="ARBA00002274"/>
    </source>
</evidence>
<evidence type="ECO:0000256" key="5">
    <source>
        <dbReference type="ARBA" id="ARBA00022516"/>
    </source>
</evidence>
<evidence type="ECO:0000256" key="6">
    <source>
        <dbReference type="ARBA" id="ARBA00022556"/>
    </source>
</evidence>
<evidence type="ECO:0000313" key="14">
    <source>
        <dbReference type="EMBL" id="AQQ71313.1"/>
    </source>
</evidence>
<name>A0A1Q2MF38_9BACT</name>
<evidence type="ECO:0000256" key="12">
    <source>
        <dbReference type="ARBA" id="ARBA00029757"/>
    </source>
</evidence>
<keyword evidence="8 13" id="KW-0547">Nucleotide-binding</keyword>
<dbReference type="Pfam" id="PF02606">
    <property type="entry name" value="LpxK"/>
    <property type="match status" value="1"/>
</dbReference>
<reference evidence="15" key="1">
    <citation type="submission" date="2017-02" db="EMBL/GenBank/DDBJ databases">
        <title>Comparative genomics and description of representatives of a novel lineage of planctomycetes thriving in anoxic sediments.</title>
        <authorList>
            <person name="Spring S."/>
            <person name="Bunk B."/>
            <person name="Sproer C."/>
        </authorList>
    </citation>
    <scope>NUCLEOTIDE SEQUENCE [LARGE SCALE GENOMIC DNA]</scope>
    <source>
        <strain evidence="15">SM-Chi-D1</strain>
    </source>
</reference>
<organism evidence="14 15">
    <name type="scientific">Limihaloglobus sulfuriphilus</name>
    <dbReference type="NCBI Taxonomy" id="1851148"/>
    <lineage>
        <taxon>Bacteria</taxon>
        <taxon>Pseudomonadati</taxon>
        <taxon>Planctomycetota</taxon>
        <taxon>Phycisphaerae</taxon>
        <taxon>Sedimentisphaerales</taxon>
        <taxon>Sedimentisphaeraceae</taxon>
        <taxon>Limihaloglobus</taxon>
    </lineage>
</organism>
<dbReference type="InterPro" id="IPR027417">
    <property type="entry name" value="P-loop_NTPase"/>
</dbReference>
<comment type="caution">
    <text evidence="13">Lacks conserved residue(s) required for the propagation of feature annotation.</text>
</comment>
<dbReference type="GO" id="GO:0009245">
    <property type="term" value="P:lipid A biosynthetic process"/>
    <property type="evidence" value="ECO:0007669"/>
    <property type="project" value="UniProtKB-UniRule"/>
</dbReference>
<evidence type="ECO:0000256" key="7">
    <source>
        <dbReference type="ARBA" id="ARBA00022679"/>
    </source>
</evidence>
<accession>A0A1Q2MF38</accession>
<keyword evidence="5 13" id="KW-0444">Lipid biosynthesis</keyword>
<dbReference type="EMBL" id="CP019646">
    <property type="protein sequence ID" value="AQQ71313.1"/>
    <property type="molecule type" value="Genomic_DNA"/>
</dbReference>
<keyword evidence="6 13" id="KW-0441">Lipid A biosynthesis</keyword>
<dbReference type="GO" id="GO:0005886">
    <property type="term" value="C:plasma membrane"/>
    <property type="evidence" value="ECO:0007669"/>
    <property type="project" value="TreeGrafter"/>
</dbReference>
<comment type="similarity">
    <text evidence="13">Belongs to the LpxK family.</text>
</comment>
<evidence type="ECO:0000256" key="8">
    <source>
        <dbReference type="ARBA" id="ARBA00022741"/>
    </source>
</evidence>
<dbReference type="InterPro" id="IPR003758">
    <property type="entry name" value="LpxK"/>
</dbReference>
<evidence type="ECO:0000256" key="3">
    <source>
        <dbReference type="ARBA" id="ARBA00012071"/>
    </source>
</evidence>
<comment type="catalytic activity">
    <reaction evidence="13">
        <text>a lipid A disaccharide + ATP = a lipid IVA + ADP + H(+)</text>
        <dbReference type="Rhea" id="RHEA:67840"/>
        <dbReference type="ChEBI" id="CHEBI:15378"/>
        <dbReference type="ChEBI" id="CHEBI:30616"/>
        <dbReference type="ChEBI" id="CHEBI:176343"/>
        <dbReference type="ChEBI" id="CHEBI:176425"/>
        <dbReference type="ChEBI" id="CHEBI:456216"/>
        <dbReference type="EC" id="2.7.1.130"/>
    </reaction>
</comment>
<dbReference type="GO" id="GO:0009029">
    <property type="term" value="F:lipid-A 4'-kinase activity"/>
    <property type="evidence" value="ECO:0007669"/>
    <property type="project" value="UniProtKB-UniRule"/>
</dbReference>
<dbReference type="Proteomes" id="UP000188181">
    <property type="component" value="Chromosome"/>
</dbReference>
<dbReference type="UniPathway" id="UPA00359">
    <property type="reaction ID" value="UER00482"/>
</dbReference>
<comment type="pathway">
    <text evidence="2 13">Glycolipid biosynthesis; lipid IV(A) biosynthesis; lipid IV(A) from (3R)-3-hydroxytetradecanoyl-[acyl-carrier-protein] and UDP-N-acetyl-alpha-D-glucosamine: step 6/6.</text>
</comment>